<dbReference type="GO" id="GO:0004479">
    <property type="term" value="F:methionyl-tRNA formyltransferase activity"/>
    <property type="evidence" value="ECO:0007669"/>
    <property type="project" value="UniProtKB-UniRule"/>
</dbReference>
<feature type="binding site" evidence="5">
    <location>
        <begin position="124"/>
        <end position="127"/>
    </location>
    <ligand>
        <name>(6S)-5,6,7,8-tetrahydrofolate</name>
        <dbReference type="ChEBI" id="CHEBI:57453"/>
    </ligand>
</feature>
<dbReference type="EMBL" id="CP028941">
    <property type="protein sequence ID" value="QKM63531.1"/>
    <property type="molecule type" value="Genomic_DNA"/>
</dbReference>
<dbReference type="GO" id="GO:0005829">
    <property type="term" value="C:cytosol"/>
    <property type="evidence" value="ECO:0007669"/>
    <property type="project" value="TreeGrafter"/>
</dbReference>
<evidence type="ECO:0000259" key="6">
    <source>
        <dbReference type="Pfam" id="PF00551"/>
    </source>
</evidence>
<sequence length="327" mass="35274">MKIVFAGTPEFAAHAMRAILDAGHDIVLALTQPDRRSGRGMHLQASPVKIVAQEKNIPILQAVTLKQNHPNQKKSVEAQEAYQHLSTVDFDAMVVVAYGLILPQDILDLAEKNGRYGCFNIHASLLPRWRGAAPIQRAIESGDRQTGVSIMQMDAGLDTGGVVLKKALDISSEETSASLHDRLAQLGAALMVQTLSSLEQDKSLTATPQPLDGVTYAEKIQKSEAEIDWGMSAEKIDYCIRAFNPFPGSTSFLNGEPIKLWNSRLGSDQAMMHTKKPGTILSMSSDGVLVQCGQGVIEILEMQKPSGKKLAASVCIGPGLVESVFGQ</sequence>
<proteinExistence type="inferred from homology"/>
<evidence type="ECO:0000256" key="4">
    <source>
        <dbReference type="ARBA" id="ARBA00022917"/>
    </source>
</evidence>
<dbReference type="InterPro" id="IPR011034">
    <property type="entry name" value="Formyl_transferase-like_C_sf"/>
</dbReference>
<reference evidence="8 9" key="1">
    <citation type="submission" date="2018-04" db="EMBL/GenBank/DDBJ databases">
        <title>Polynucleobacter sp. LimPoW16 genome.</title>
        <authorList>
            <person name="Hahn M.W."/>
        </authorList>
    </citation>
    <scope>NUCLEOTIDE SEQUENCE [LARGE SCALE GENOMIC DNA]</scope>
    <source>
        <strain evidence="8 9">LimPoW16</strain>
    </source>
</reference>
<gene>
    <name evidence="5" type="primary">fmt</name>
    <name evidence="8" type="ORF">DCO16_11075</name>
</gene>
<evidence type="ECO:0000313" key="8">
    <source>
        <dbReference type="EMBL" id="QKM63531.1"/>
    </source>
</evidence>
<dbReference type="InterPro" id="IPR036477">
    <property type="entry name" value="Formyl_transf_N_sf"/>
</dbReference>
<evidence type="ECO:0000256" key="1">
    <source>
        <dbReference type="ARBA" id="ARBA00010699"/>
    </source>
</evidence>
<dbReference type="PANTHER" id="PTHR11138">
    <property type="entry name" value="METHIONYL-TRNA FORMYLTRANSFERASE"/>
    <property type="match status" value="1"/>
</dbReference>
<evidence type="ECO:0000256" key="2">
    <source>
        <dbReference type="ARBA" id="ARBA00012261"/>
    </source>
</evidence>
<dbReference type="InterPro" id="IPR001555">
    <property type="entry name" value="GART_AS"/>
</dbReference>
<dbReference type="Pfam" id="PF02911">
    <property type="entry name" value="Formyl_trans_C"/>
    <property type="match status" value="1"/>
</dbReference>
<dbReference type="AlphaFoldDB" id="A0A6M9PTC0"/>
<dbReference type="SUPFAM" id="SSF53328">
    <property type="entry name" value="Formyltransferase"/>
    <property type="match status" value="1"/>
</dbReference>
<dbReference type="Gene3D" id="3.40.50.12230">
    <property type="match status" value="1"/>
</dbReference>
<dbReference type="CDD" id="cd08646">
    <property type="entry name" value="FMT_core_Met-tRNA-FMT_N"/>
    <property type="match status" value="1"/>
</dbReference>
<evidence type="ECO:0000313" key="9">
    <source>
        <dbReference type="Proteomes" id="UP000500806"/>
    </source>
</evidence>
<dbReference type="RefSeq" id="WP_173943698.1">
    <property type="nucleotide sequence ID" value="NZ_CBCSCD010000002.1"/>
</dbReference>
<evidence type="ECO:0000259" key="7">
    <source>
        <dbReference type="Pfam" id="PF02911"/>
    </source>
</evidence>
<dbReference type="PROSITE" id="PS00373">
    <property type="entry name" value="GART"/>
    <property type="match status" value="1"/>
</dbReference>
<dbReference type="InterPro" id="IPR002376">
    <property type="entry name" value="Formyl_transf_N"/>
</dbReference>
<feature type="domain" description="Formyl transferase N-terminal" evidence="6">
    <location>
        <begin position="1"/>
        <end position="195"/>
    </location>
</feature>
<dbReference type="SUPFAM" id="SSF50486">
    <property type="entry name" value="FMT C-terminal domain-like"/>
    <property type="match status" value="1"/>
</dbReference>
<comment type="catalytic activity">
    <reaction evidence="5">
        <text>L-methionyl-tRNA(fMet) + (6R)-10-formyltetrahydrofolate = N-formyl-L-methionyl-tRNA(fMet) + (6S)-5,6,7,8-tetrahydrofolate + H(+)</text>
        <dbReference type="Rhea" id="RHEA:24380"/>
        <dbReference type="Rhea" id="RHEA-COMP:9952"/>
        <dbReference type="Rhea" id="RHEA-COMP:9953"/>
        <dbReference type="ChEBI" id="CHEBI:15378"/>
        <dbReference type="ChEBI" id="CHEBI:57453"/>
        <dbReference type="ChEBI" id="CHEBI:78530"/>
        <dbReference type="ChEBI" id="CHEBI:78844"/>
        <dbReference type="ChEBI" id="CHEBI:195366"/>
        <dbReference type="EC" id="2.1.2.9"/>
    </reaction>
</comment>
<dbReference type="InterPro" id="IPR044135">
    <property type="entry name" value="Met-tRNA-FMT_C"/>
</dbReference>
<feature type="domain" description="Formyl transferase C-terminal" evidence="7">
    <location>
        <begin position="219"/>
        <end position="313"/>
    </location>
</feature>
<dbReference type="KEGG" id="pani:DCO16_11075"/>
<dbReference type="Proteomes" id="UP000500806">
    <property type="component" value="Chromosome"/>
</dbReference>
<dbReference type="PANTHER" id="PTHR11138:SF5">
    <property type="entry name" value="METHIONYL-TRNA FORMYLTRANSFERASE, MITOCHONDRIAL"/>
    <property type="match status" value="1"/>
</dbReference>
<dbReference type="EC" id="2.1.2.9" evidence="2 5"/>
<accession>A0A6M9PTC0</accession>
<protein>
    <recommendedName>
        <fullName evidence="2 5">Methionyl-tRNA formyltransferase</fullName>
        <ecNumber evidence="2 5">2.1.2.9</ecNumber>
    </recommendedName>
</protein>
<name>A0A6M9PTC0_9BURK</name>
<keyword evidence="9" id="KW-1185">Reference proteome</keyword>
<comment type="similarity">
    <text evidence="1 5">Belongs to the Fmt family.</text>
</comment>
<dbReference type="CDD" id="cd08704">
    <property type="entry name" value="Met_tRNA_FMT_C"/>
    <property type="match status" value="1"/>
</dbReference>
<dbReference type="Pfam" id="PF00551">
    <property type="entry name" value="Formyl_trans_N"/>
    <property type="match status" value="1"/>
</dbReference>
<dbReference type="NCBIfam" id="TIGR00460">
    <property type="entry name" value="fmt"/>
    <property type="match status" value="1"/>
</dbReference>
<evidence type="ECO:0000256" key="5">
    <source>
        <dbReference type="HAMAP-Rule" id="MF_00182"/>
    </source>
</evidence>
<evidence type="ECO:0000256" key="3">
    <source>
        <dbReference type="ARBA" id="ARBA00022679"/>
    </source>
</evidence>
<dbReference type="InterPro" id="IPR041711">
    <property type="entry name" value="Met-tRNA-FMT_N"/>
</dbReference>
<keyword evidence="4 5" id="KW-0648">Protein biosynthesis</keyword>
<dbReference type="InterPro" id="IPR005793">
    <property type="entry name" value="Formyl_trans_C"/>
</dbReference>
<organism evidence="8 9">
    <name type="scientific">Polynucleobacter antarcticus</name>
    <dbReference type="NCBI Taxonomy" id="1743162"/>
    <lineage>
        <taxon>Bacteria</taxon>
        <taxon>Pseudomonadati</taxon>
        <taxon>Pseudomonadota</taxon>
        <taxon>Betaproteobacteria</taxon>
        <taxon>Burkholderiales</taxon>
        <taxon>Burkholderiaceae</taxon>
        <taxon>Polynucleobacter</taxon>
    </lineage>
</organism>
<dbReference type="HAMAP" id="MF_00182">
    <property type="entry name" value="Formyl_trans"/>
    <property type="match status" value="1"/>
</dbReference>
<dbReference type="InterPro" id="IPR005794">
    <property type="entry name" value="Fmt"/>
</dbReference>
<keyword evidence="3 5" id="KW-0808">Transferase</keyword>
<comment type="function">
    <text evidence="5">Attaches a formyl group to the free amino group of methionyl-tRNA(fMet). The formyl group appears to play a dual role in the initiator identity of N-formylmethionyl-tRNA by promoting its recognition by IF2 and preventing the misappropriation of this tRNA by the elongation apparatus.</text>
</comment>